<dbReference type="PANTHER" id="PTHR13030:SF8">
    <property type="entry name" value="ADP-RIBOSE PYROPHOSPHATASE, MITOCHONDRIAL"/>
    <property type="match status" value="1"/>
</dbReference>
<keyword evidence="9" id="KW-1185">Reference proteome</keyword>
<dbReference type="EMBL" id="CAJOBD010004690">
    <property type="protein sequence ID" value="CAF4004715.1"/>
    <property type="molecule type" value="Genomic_DNA"/>
</dbReference>
<evidence type="ECO:0000313" key="4">
    <source>
        <dbReference type="EMBL" id="CAF1171264.1"/>
    </source>
</evidence>
<evidence type="ECO:0000313" key="5">
    <source>
        <dbReference type="EMBL" id="CAF1234942.1"/>
    </source>
</evidence>
<dbReference type="CDD" id="cd03670">
    <property type="entry name" value="NUDIX_ADPRase_Nudt9"/>
    <property type="match status" value="1"/>
</dbReference>
<evidence type="ECO:0000313" key="6">
    <source>
        <dbReference type="EMBL" id="CAF1241256.1"/>
    </source>
</evidence>
<dbReference type="GO" id="GO:0047631">
    <property type="term" value="F:ADP-ribose diphosphatase activity"/>
    <property type="evidence" value="ECO:0007669"/>
    <property type="project" value="InterPro"/>
</dbReference>
<dbReference type="AlphaFoldDB" id="A0A814ZFI7"/>
<dbReference type="Proteomes" id="UP000663870">
    <property type="component" value="Unassembled WGS sequence"/>
</dbReference>
<dbReference type="SUPFAM" id="SSF55811">
    <property type="entry name" value="Nudix"/>
    <property type="match status" value="1"/>
</dbReference>
<organism evidence="6 9">
    <name type="scientific">Rotaria sordida</name>
    <dbReference type="NCBI Taxonomy" id="392033"/>
    <lineage>
        <taxon>Eukaryota</taxon>
        <taxon>Metazoa</taxon>
        <taxon>Spiralia</taxon>
        <taxon>Gnathifera</taxon>
        <taxon>Rotifera</taxon>
        <taxon>Eurotatoria</taxon>
        <taxon>Bdelloidea</taxon>
        <taxon>Philodinida</taxon>
        <taxon>Philodinidae</taxon>
        <taxon>Rotaria</taxon>
    </lineage>
</organism>
<dbReference type="Proteomes" id="UP000663889">
    <property type="component" value="Unassembled WGS sequence"/>
</dbReference>
<dbReference type="Pfam" id="PF25969">
    <property type="entry name" value="NUDT9_N"/>
    <property type="match status" value="1"/>
</dbReference>
<dbReference type="Proteomes" id="UP000663854">
    <property type="component" value="Unassembled WGS sequence"/>
</dbReference>
<dbReference type="EMBL" id="CAJNOU010001108">
    <property type="protein sequence ID" value="CAF1152695.1"/>
    <property type="molecule type" value="Genomic_DNA"/>
</dbReference>
<dbReference type="Proteomes" id="UP000663874">
    <property type="component" value="Unassembled WGS sequence"/>
</dbReference>
<dbReference type="Gene3D" id="3.90.79.10">
    <property type="entry name" value="Nucleoside Triphosphate Pyrophosphohydrolase"/>
    <property type="match status" value="1"/>
</dbReference>
<dbReference type="InterPro" id="IPR015797">
    <property type="entry name" value="NUDIX_hydrolase-like_dom_sf"/>
</dbReference>
<reference evidence="6" key="1">
    <citation type="submission" date="2021-02" db="EMBL/GenBank/DDBJ databases">
        <authorList>
            <person name="Nowell W R."/>
        </authorList>
    </citation>
    <scope>NUCLEOTIDE SEQUENCE</scope>
</reference>
<gene>
    <name evidence="7" type="ORF">FNK824_LOCUS11603</name>
    <name evidence="8" type="ORF">JBS370_LOCUS26485</name>
    <name evidence="5" type="ORF">JXQ802_LOCUS26152</name>
    <name evidence="6" type="ORF">JXQ802_LOCUS26471</name>
    <name evidence="2" type="ORF">PYM288_LOCUS17691</name>
    <name evidence="3" type="ORF">SEV965_LOCUS18539</name>
    <name evidence="4" type="ORF">ZHD862_LOCUS21226</name>
</gene>
<protein>
    <recommendedName>
        <fullName evidence="1">Nudix hydrolase domain-containing protein</fullName>
    </recommendedName>
</protein>
<dbReference type="EMBL" id="CAJOBE010001389">
    <property type="protein sequence ID" value="CAF3739709.1"/>
    <property type="molecule type" value="Genomic_DNA"/>
</dbReference>
<dbReference type="EMBL" id="CAJNOH010000507">
    <property type="protein sequence ID" value="CAF1061853.1"/>
    <property type="molecule type" value="Genomic_DNA"/>
</dbReference>
<dbReference type="PROSITE" id="PS51462">
    <property type="entry name" value="NUDIX"/>
    <property type="match status" value="1"/>
</dbReference>
<name>A0A814ZFI7_9BILA</name>
<dbReference type="InterPro" id="IPR039989">
    <property type="entry name" value="NUDT9"/>
</dbReference>
<dbReference type="EMBL" id="CAJNOL010000906">
    <property type="protein sequence ID" value="CAF1234942.1"/>
    <property type="molecule type" value="Genomic_DNA"/>
</dbReference>
<evidence type="ECO:0000259" key="1">
    <source>
        <dbReference type="PROSITE" id="PS51462"/>
    </source>
</evidence>
<proteinExistence type="predicted"/>
<evidence type="ECO:0000313" key="8">
    <source>
        <dbReference type="EMBL" id="CAF4004715.1"/>
    </source>
</evidence>
<accession>A0A814ZFI7</accession>
<evidence type="ECO:0000313" key="3">
    <source>
        <dbReference type="EMBL" id="CAF1152695.1"/>
    </source>
</evidence>
<sequence>MTSLHIKARKSPYCGTQDVKRFDVPDEKVPWNVNWPDYRPTEYTSPIVLKNPPWADDPDAKKIQHYNQTDGKIDRTSLICTYEIDKETNRPKNPQGRTGLSGRGLLGHWGPNHAGDPVITRWAKDLRNERRKVLEIILIHRKDSGELALPGGMVDAGEHVSTAIKREFIEEAMNSDPSGAKQIDELFKKAVLIYKGYVDDPRNTDNSWLETVAVNVHDETGELTRYLKLEAGDDASKVTWIQLDRDHKLYASHEKIIQTVIRKHGAYEYWHDGSR</sequence>
<evidence type="ECO:0000313" key="9">
    <source>
        <dbReference type="Proteomes" id="UP000663870"/>
    </source>
</evidence>
<dbReference type="InterPro" id="IPR000086">
    <property type="entry name" value="NUDIX_hydrolase_dom"/>
</dbReference>
<evidence type="ECO:0000313" key="2">
    <source>
        <dbReference type="EMBL" id="CAF1061853.1"/>
    </source>
</evidence>
<dbReference type="PANTHER" id="PTHR13030">
    <property type="entry name" value="NUDIX HYDROLASE"/>
    <property type="match status" value="1"/>
</dbReference>
<dbReference type="Pfam" id="PF00293">
    <property type="entry name" value="NUDIX"/>
    <property type="match status" value="1"/>
</dbReference>
<dbReference type="Proteomes" id="UP000663864">
    <property type="component" value="Unassembled WGS sequence"/>
</dbReference>
<dbReference type="EMBL" id="CAJNOL010000927">
    <property type="protein sequence ID" value="CAF1241256.1"/>
    <property type="molecule type" value="Genomic_DNA"/>
</dbReference>
<dbReference type="EMBL" id="CAJNOT010001251">
    <property type="protein sequence ID" value="CAF1171264.1"/>
    <property type="molecule type" value="Genomic_DNA"/>
</dbReference>
<dbReference type="Proteomes" id="UP000663836">
    <property type="component" value="Unassembled WGS sequence"/>
</dbReference>
<feature type="domain" description="Nudix hydrolase" evidence="1">
    <location>
        <begin position="109"/>
        <end position="263"/>
    </location>
</feature>
<evidence type="ECO:0000313" key="7">
    <source>
        <dbReference type="EMBL" id="CAF3739709.1"/>
    </source>
</evidence>
<comment type="caution">
    <text evidence="6">The sequence shown here is derived from an EMBL/GenBank/DDBJ whole genome shotgun (WGS) entry which is preliminary data.</text>
</comment>